<dbReference type="Proteomes" id="UP000001590">
    <property type="component" value="Segment"/>
</dbReference>
<organism evidence="1 2">
    <name type="scientific">Bacillus phage SP01</name>
    <name type="common">Bacteriophage SP01</name>
    <dbReference type="NCBI Taxonomy" id="2884427"/>
    <lineage>
        <taxon>Viruses</taxon>
        <taxon>Duplodnaviria</taxon>
        <taxon>Heunggongvirae</taxon>
        <taxon>Uroviricota</taxon>
        <taxon>Caudoviricetes</taxon>
        <taxon>Herelleviridae</taxon>
        <taxon>Spounavirinae</taxon>
        <taxon>Okubovirus</taxon>
        <taxon>Okubovirus SPO1</taxon>
    </lineage>
</organism>
<protein>
    <submittedName>
        <fullName evidence="1">Gp34.83</fullName>
    </submittedName>
</protein>
<evidence type="ECO:0000313" key="2">
    <source>
        <dbReference type="Proteomes" id="UP000001590"/>
    </source>
</evidence>
<name>B6V320_BPSP1</name>
<evidence type="ECO:0000313" key="1">
    <source>
        <dbReference type="EMBL" id="ACI91103.1"/>
    </source>
</evidence>
<sequence>MSKFIEVTLDSGTMFKGLKVARSSIRKDAIMEVSEVEAIRGEQKGEKRCKIRMADTLGTKVYYLIDSYDEIMEKLAHE</sequence>
<gene>
    <name evidence="1" type="primary">34.83</name>
    <name evidence="1" type="ORF">SPO1_203</name>
</gene>
<organismHost>
    <name type="scientific">Bacillus subtilis</name>
    <dbReference type="NCBI Taxonomy" id="1423"/>
</organismHost>
<reference evidence="1 2" key="1">
    <citation type="journal article" date="2009" name="J. Mol. Biol.">
        <title>The genome of Bacillus subtilis bacteriophage SPO1.</title>
        <authorList>
            <person name="Stewart C.R."/>
            <person name="Casjens S.R."/>
            <person name="Cresawn S.G."/>
            <person name="Houtz J.M."/>
            <person name="Smith A.L."/>
            <person name="Ford M.E."/>
            <person name="Peebles C.L."/>
            <person name="Hatfull G.F."/>
            <person name="Hendrix R.W."/>
            <person name="Huang W.M."/>
            <person name="Pedulla M.L."/>
        </authorList>
    </citation>
    <scope>NUCLEOTIDE SEQUENCE [LARGE SCALE GENOMIC DNA]</scope>
</reference>
<dbReference type="EMBL" id="FJ230960">
    <property type="protein sequence ID" value="ACI91103.1"/>
    <property type="molecule type" value="Genomic_DNA"/>
</dbReference>
<proteinExistence type="predicted"/>
<keyword evidence="2" id="KW-1185">Reference proteome</keyword>
<dbReference type="GeneID" id="7009192"/>
<dbReference type="RefSeq" id="YP_002300474.1">
    <property type="nucleotide sequence ID" value="NC_011421.1"/>
</dbReference>
<accession>B6V320</accession>
<dbReference type="KEGG" id="vg:7009192"/>